<feature type="transmembrane region" description="Helical" evidence="1">
    <location>
        <begin position="228"/>
        <end position="248"/>
    </location>
</feature>
<organism evidence="3 4">
    <name type="scientific">Rhodovulum iodosum</name>
    <dbReference type="NCBI Taxonomy" id="68291"/>
    <lineage>
        <taxon>Bacteria</taxon>
        <taxon>Pseudomonadati</taxon>
        <taxon>Pseudomonadota</taxon>
        <taxon>Alphaproteobacteria</taxon>
        <taxon>Rhodobacterales</taxon>
        <taxon>Paracoccaceae</taxon>
        <taxon>Rhodovulum</taxon>
    </lineage>
</organism>
<comment type="caution">
    <text evidence="3">The sequence shown here is derived from an EMBL/GenBank/DDBJ whole genome shotgun (WGS) entry which is preliminary data.</text>
</comment>
<evidence type="ECO:0000313" key="3">
    <source>
        <dbReference type="EMBL" id="MEX5730092.1"/>
    </source>
</evidence>
<dbReference type="InterPro" id="IPR003675">
    <property type="entry name" value="Rce1/LyrA-like_dom"/>
</dbReference>
<keyword evidence="3" id="KW-0645">Protease</keyword>
<feature type="transmembrane region" description="Helical" evidence="1">
    <location>
        <begin position="110"/>
        <end position="131"/>
    </location>
</feature>
<proteinExistence type="predicted"/>
<feature type="transmembrane region" description="Helical" evidence="1">
    <location>
        <begin position="268"/>
        <end position="288"/>
    </location>
</feature>
<evidence type="ECO:0000259" key="2">
    <source>
        <dbReference type="Pfam" id="PF02517"/>
    </source>
</evidence>
<dbReference type="RefSeq" id="WP_211336774.1">
    <property type="nucleotide sequence ID" value="NZ_JBEHHI010000003.1"/>
</dbReference>
<feature type="transmembrane region" description="Helical" evidence="1">
    <location>
        <begin position="143"/>
        <end position="165"/>
    </location>
</feature>
<feature type="transmembrane region" description="Helical" evidence="1">
    <location>
        <begin position="68"/>
        <end position="90"/>
    </location>
</feature>
<feature type="transmembrane region" description="Helical" evidence="1">
    <location>
        <begin position="22"/>
        <end position="48"/>
    </location>
</feature>
<dbReference type="Pfam" id="PF02517">
    <property type="entry name" value="Rce1-like"/>
    <property type="match status" value="1"/>
</dbReference>
<sequence>MRAPEFEDYIAPARVYPELWRLFAGLLVMLLIYTGATIFMVIGLVPVLQAPLAVIGWLQSLTKPTEPGQTLFLLATFLGMGLGVVVATQAMHFRGVETLFGPRRETMRDFFRTLQILVPVYALLLAIGWLIERPEANLAPGRWLMLLPIALPLLFVQIASEEMLFRGYLQQQLAARFAARVVWMGLPAVLFSALHYNPEAGMTNVFVLISILIFALAAADLTERTGSLGAAMGWHFVNNFGSLLVLSVKGTINGLSLFVTPYDVSEQTVAPIGLALEFLTIIVMWRLLRALL</sequence>
<dbReference type="GO" id="GO:0006508">
    <property type="term" value="P:proteolysis"/>
    <property type="evidence" value="ECO:0007669"/>
    <property type="project" value="UniProtKB-KW"/>
</dbReference>
<evidence type="ECO:0000313" key="4">
    <source>
        <dbReference type="Proteomes" id="UP001560019"/>
    </source>
</evidence>
<dbReference type="EMBL" id="JBEHHI010000003">
    <property type="protein sequence ID" value="MEX5730092.1"/>
    <property type="molecule type" value="Genomic_DNA"/>
</dbReference>
<keyword evidence="1" id="KW-0472">Membrane</keyword>
<keyword evidence="1" id="KW-0812">Transmembrane</keyword>
<accession>A0ABV3Y0E7</accession>
<name>A0ABV3Y0E7_9RHOB</name>
<dbReference type="Proteomes" id="UP001560019">
    <property type="component" value="Unassembled WGS sequence"/>
</dbReference>
<protein>
    <submittedName>
        <fullName evidence="3">Membrane protease YdiL (CAAX protease family)</fullName>
    </submittedName>
</protein>
<gene>
    <name evidence="3" type="ORF">Ga0609869_003445</name>
</gene>
<evidence type="ECO:0000256" key="1">
    <source>
        <dbReference type="SAM" id="Phobius"/>
    </source>
</evidence>
<keyword evidence="1" id="KW-1133">Transmembrane helix</keyword>
<dbReference type="GO" id="GO:0008233">
    <property type="term" value="F:peptidase activity"/>
    <property type="evidence" value="ECO:0007669"/>
    <property type="project" value="UniProtKB-KW"/>
</dbReference>
<feature type="transmembrane region" description="Helical" evidence="1">
    <location>
        <begin position="202"/>
        <end position="221"/>
    </location>
</feature>
<keyword evidence="3" id="KW-0378">Hydrolase</keyword>
<keyword evidence="4" id="KW-1185">Reference proteome</keyword>
<feature type="domain" description="CAAX prenyl protease 2/Lysostaphin resistance protein A-like" evidence="2">
    <location>
        <begin position="145"/>
        <end position="240"/>
    </location>
</feature>
<feature type="transmembrane region" description="Helical" evidence="1">
    <location>
        <begin position="177"/>
        <end position="196"/>
    </location>
</feature>
<reference evidence="3 4" key="1">
    <citation type="submission" date="2024-06" db="EMBL/GenBank/DDBJ databases">
        <title>Genome of Rhodovulum iodosum, a marine photoferrotroph.</title>
        <authorList>
            <person name="Bianchini G."/>
            <person name="Nikeleit V."/>
            <person name="Kappler A."/>
            <person name="Bryce C."/>
            <person name="Sanchez-Baracaldo P."/>
        </authorList>
    </citation>
    <scope>NUCLEOTIDE SEQUENCE [LARGE SCALE GENOMIC DNA]</scope>
    <source>
        <strain evidence="3 4">UT/N1</strain>
    </source>
</reference>